<evidence type="ECO:0000256" key="3">
    <source>
        <dbReference type="ARBA" id="ARBA00022490"/>
    </source>
</evidence>
<dbReference type="Pfam" id="PF00400">
    <property type="entry name" value="WD40"/>
    <property type="match status" value="2"/>
</dbReference>
<feature type="region of interest" description="Disordered" evidence="12">
    <location>
        <begin position="147"/>
        <end position="169"/>
    </location>
</feature>
<evidence type="ECO:0000256" key="2">
    <source>
        <dbReference type="ARBA" id="ARBA00011059"/>
    </source>
</evidence>
<keyword evidence="3" id="KW-0963">Cytoplasm</keyword>
<evidence type="ECO:0000256" key="4">
    <source>
        <dbReference type="ARBA" id="ARBA00022574"/>
    </source>
</evidence>
<feature type="region of interest" description="Disordered" evidence="12">
    <location>
        <begin position="20"/>
        <end position="40"/>
    </location>
</feature>
<dbReference type="FunFam" id="2.130.10.10:FF:003573">
    <property type="entry name" value="Uncharacterized protein"/>
    <property type="match status" value="1"/>
</dbReference>
<dbReference type="InterPro" id="IPR001680">
    <property type="entry name" value="WD40_rpt"/>
</dbReference>
<evidence type="ECO:0000256" key="1">
    <source>
        <dbReference type="ARBA" id="ARBA00004430"/>
    </source>
</evidence>
<protein>
    <submittedName>
        <fullName evidence="13">Cytoplasmic dynein with WD40 domain</fullName>
    </submittedName>
</protein>
<keyword evidence="9" id="KW-0206">Cytoskeleton</keyword>
<dbReference type="PROSITE" id="PS50082">
    <property type="entry name" value="WD_REPEATS_2"/>
    <property type="match status" value="1"/>
</dbReference>
<feature type="repeat" description="WD" evidence="11">
    <location>
        <begin position="494"/>
        <end position="536"/>
    </location>
</feature>
<dbReference type="InterPro" id="IPR036322">
    <property type="entry name" value="WD40_repeat_dom_sf"/>
</dbReference>
<comment type="similarity">
    <text evidence="2">Belongs to the dynein intermediate chain family.</text>
</comment>
<evidence type="ECO:0000256" key="11">
    <source>
        <dbReference type="PROSITE-ProRule" id="PRU00221"/>
    </source>
</evidence>
<dbReference type="PROSITE" id="PS50294">
    <property type="entry name" value="WD_REPEATS_REGION"/>
    <property type="match status" value="1"/>
</dbReference>
<dbReference type="GO" id="GO:0005874">
    <property type="term" value="C:microtubule"/>
    <property type="evidence" value="ECO:0007669"/>
    <property type="project" value="UniProtKB-KW"/>
</dbReference>
<dbReference type="SMART" id="SM00320">
    <property type="entry name" value="WD40"/>
    <property type="match status" value="4"/>
</dbReference>
<dbReference type="PANTHER" id="PTHR12442">
    <property type="entry name" value="DYNEIN INTERMEDIATE CHAIN"/>
    <property type="match status" value="1"/>
</dbReference>
<dbReference type="AlphaFoldDB" id="A0AAD5XUW2"/>
<evidence type="ECO:0000256" key="9">
    <source>
        <dbReference type="ARBA" id="ARBA00023212"/>
    </source>
</evidence>
<comment type="caution">
    <text evidence="13">The sequence shown here is derived from an EMBL/GenBank/DDBJ whole genome shotgun (WGS) entry which is preliminary data.</text>
</comment>
<evidence type="ECO:0000256" key="5">
    <source>
        <dbReference type="ARBA" id="ARBA00022701"/>
    </source>
</evidence>
<sequence>MKSTRRTKIVDTLAGRSLSTSSMKSVGADPEVNTGGGEDWLPSKTLLKPPGQCILNEKELNEEFTRILNANNPKAPHNVARFNHKEHIFKASPNVDHLVVHFEFDGYLVFKEDAINAEDGESSVAPAVETEEKKKPLLRNQFNFSERAAQTFNNPTRERSSNTEPPPTRVLEDEVTQFSIYDAYCEDALQKEKAAKEKPRAGKGQKDEEKPGILPSEAHNEDVYNKNAEFGKSIIIIERMANQNTYDDISQDYKFWEDASDELGDRKSGTLLPLWKFVCEKTKRKQVTAVCWNPKSPDLFAVAYGSYDFSKQGPGMIACFTLKNPSYPEYLYITDSGVLCLDFHPQHPSMMAVGLYDGSVMIYNLQKKSEGPIFKSTTSKGKHTDPVWQVCWQKDDLDDNANFFSVSSDGRVSQWTLIKNELIHTDVIRLSIEALNNPASVIPIKHDEERLFDLAEGCCFDFHKKIDHLFVVGTEEGKIHKCSKAYNNQYLLSFEGHSMGVYTVKYNPFLCDVFLSASADWTVKLWDHNSSKPLMSFDLSCPVGDVAWAPYSSSVFAACTADGKLNDVGSCL</sequence>
<dbReference type="GO" id="GO:0036158">
    <property type="term" value="P:outer dynein arm assembly"/>
    <property type="evidence" value="ECO:0007669"/>
    <property type="project" value="TreeGrafter"/>
</dbReference>
<dbReference type="Proteomes" id="UP001211065">
    <property type="component" value="Unassembled WGS sequence"/>
</dbReference>
<dbReference type="InterPro" id="IPR050687">
    <property type="entry name" value="Dynein_IC"/>
</dbReference>
<keyword evidence="6" id="KW-0677">Repeat</keyword>
<evidence type="ECO:0000256" key="12">
    <source>
        <dbReference type="SAM" id="MobiDB-lite"/>
    </source>
</evidence>
<dbReference type="GO" id="GO:0036157">
    <property type="term" value="C:outer dynein arm"/>
    <property type="evidence" value="ECO:0007669"/>
    <property type="project" value="TreeGrafter"/>
</dbReference>
<keyword evidence="4 11" id="KW-0853">WD repeat</keyword>
<evidence type="ECO:0000256" key="7">
    <source>
        <dbReference type="ARBA" id="ARBA00023017"/>
    </source>
</evidence>
<evidence type="ECO:0000256" key="6">
    <source>
        <dbReference type="ARBA" id="ARBA00022737"/>
    </source>
</evidence>
<accession>A0AAD5XUW2</accession>
<evidence type="ECO:0000256" key="8">
    <source>
        <dbReference type="ARBA" id="ARBA00023175"/>
    </source>
</evidence>
<dbReference type="GO" id="GO:0003341">
    <property type="term" value="P:cilium movement"/>
    <property type="evidence" value="ECO:0007669"/>
    <property type="project" value="TreeGrafter"/>
</dbReference>
<dbReference type="SUPFAM" id="SSF50978">
    <property type="entry name" value="WD40 repeat-like"/>
    <property type="match status" value="1"/>
</dbReference>
<feature type="compositionally biased region" description="Basic and acidic residues" evidence="12">
    <location>
        <begin position="192"/>
        <end position="211"/>
    </location>
</feature>
<organism evidence="13 14">
    <name type="scientific">Clydaea vesicula</name>
    <dbReference type="NCBI Taxonomy" id="447962"/>
    <lineage>
        <taxon>Eukaryota</taxon>
        <taxon>Fungi</taxon>
        <taxon>Fungi incertae sedis</taxon>
        <taxon>Chytridiomycota</taxon>
        <taxon>Chytridiomycota incertae sedis</taxon>
        <taxon>Chytridiomycetes</taxon>
        <taxon>Lobulomycetales</taxon>
        <taxon>Lobulomycetaceae</taxon>
        <taxon>Clydaea</taxon>
    </lineage>
</organism>
<comment type="subcellular location">
    <subcellularLocation>
        <location evidence="1">Cytoplasm</location>
        <location evidence="1">Cytoskeleton</location>
        <location evidence="1">Cilium axoneme</location>
    </subcellularLocation>
</comment>
<proteinExistence type="inferred from homology"/>
<keyword evidence="14" id="KW-1185">Reference proteome</keyword>
<feature type="region of interest" description="Disordered" evidence="12">
    <location>
        <begin position="192"/>
        <end position="220"/>
    </location>
</feature>
<keyword evidence="5" id="KW-0493">Microtubule</keyword>
<dbReference type="GO" id="GO:0045504">
    <property type="term" value="F:dynein heavy chain binding"/>
    <property type="evidence" value="ECO:0007669"/>
    <property type="project" value="TreeGrafter"/>
</dbReference>
<reference evidence="13" key="1">
    <citation type="submission" date="2020-05" db="EMBL/GenBank/DDBJ databases">
        <title>Phylogenomic resolution of chytrid fungi.</title>
        <authorList>
            <person name="Stajich J.E."/>
            <person name="Amses K."/>
            <person name="Simmons R."/>
            <person name="Seto K."/>
            <person name="Myers J."/>
            <person name="Bonds A."/>
            <person name="Quandt C.A."/>
            <person name="Barry K."/>
            <person name="Liu P."/>
            <person name="Grigoriev I."/>
            <person name="Longcore J.E."/>
            <person name="James T.Y."/>
        </authorList>
    </citation>
    <scope>NUCLEOTIDE SEQUENCE</scope>
    <source>
        <strain evidence="13">JEL0476</strain>
    </source>
</reference>
<keyword evidence="7" id="KW-0243">Dynein</keyword>
<dbReference type="PANTHER" id="PTHR12442:SF11">
    <property type="entry name" value="DYNEIN AXONEMAL INTERMEDIATE CHAIN 1"/>
    <property type="match status" value="1"/>
</dbReference>
<evidence type="ECO:0000313" key="13">
    <source>
        <dbReference type="EMBL" id="KAJ3217185.1"/>
    </source>
</evidence>
<dbReference type="GO" id="GO:0045503">
    <property type="term" value="F:dynein light chain binding"/>
    <property type="evidence" value="ECO:0007669"/>
    <property type="project" value="TreeGrafter"/>
</dbReference>
<dbReference type="InterPro" id="IPR015943">
    <property type="entry name" value="WD40/YVTN_repeat-like_dom_sf"/>
</dbReference>
<keyword evidence="10" id="KW-0966">Cell projection</keyword>
<evidence type="ECO:0000256" key="10">
    <source>
        <dbReference type="ARBA" id="ARBA00023273"/>
    </source>
</evidence>
<dbReference type="EMBL" id="JADGJW010000439">
    <property type="protein sequence ID" value="KAJ3217185.1"/>
    <property type="molecule type" value="Genomic_DNA"/>
</dbReference>
<keyword evidence="8" id="KW-0505">Motor protein</keyword>
<dbReference type="Gene3D" id="2.130.10.10">
    <property type="entry name" value="YVTN repeat-like/Quinoprotein amine dehydrogenase"/>
    <property type="match status" value="2"/>
</dbReference>
<evidence type="ECO:0000313" key="14">
    <source>
        <dbReference type="Proteomes" id="UP001211065"/>
    </source>
</evidence>
<name>A0AAD5XUW2_9FUNG</name>
<gene>
    <name evidence="13" type="primary">DNAI1</name>
    <name evidence="13" type="ORF">HK099_005559</name>
</gene>